<sequence length="159" mass="17067">MTSISKNADQQRPRRLKVAAVLALGTVAVLGGNAFLIRNSEPVLAVSEDVASASAFRILTPQTIDRLGGLSAPVPALSETSEGTQAVPALDKTSCIATRTTRKTDRRDALDPKAFCQLQHRLFNAELIDRIAVLQLASQTRSIDTSADTSAQFAMNKEF</sequence>
<evidence type="ECO:0000313" key="1">
    <source>
        <dbReference type="EMBL" id="TRA99235.1"/>
    </source>
</evidence>
<gene>
    <name evidence="1" type="ORF">EXN68_17385</name>
</gene>
<dbReference type="EMBL" id="SGNY01000005">
    <property type="protein sequence ID" value="TRA99235.1"/>
    <property type="molecule type" value="Genomic_DNA"/>
</dbReference>
<reference evidence="1 2" key="1">
    <citation type="journal article" date="2019" name="Appl. Microbiol. Biotechnol.">
        <title>Differential efficiency of wild type rhizogenic strains for rol gene transformation of plants.</title>
        <authorList>
            <person name="Desmet S."/>
            <person name="De Keyser E."/>
            <person name="Van Vaerenbergh J."/>
            <person name="Baeyen S."/>
            <person name="Van Huylenbroeck J."/>
            <person name="Geelen D."/>
            <person name="Dhooghe E."/>
        </authorList>
    </citation>
    <scope>NUCLEOTIDE SEQUENCE [LARGE SCALE GENOMIC DNA]</scope>
    <source>
        <strain evidence="1 2">GBBC3284</strain>
    </source>
</reference>
<dbReference type="AlphaFoldDB" id="A0A546XEQ8"/>
<comment type="caution">
    <text evidence="1">The sequence shown here is derived from an EMBL/GenBank/DDBJ whole genome shotgun (WGS) entry which is preliminary data.</text>
</comment>
<evidence type="ECO:0000313" key="2">
    <source>
        <dbReference type="Proteomes" id="UP000315434"/>
    </source>
</evidence>
<organism evidence="1 2">
    <name type="scientific">Rhizobium rhizogenes</name>
    <name type="common">Agrobacterium rhizogenes</name>
    <dbReference type="NCBI Taxonomy" id="359"/>
    <lineage>
        <taxon>Bacteria</taxon>
        <taxon>Pseudomonadati</taxon>
        <taxon>Pseudomonadota</taxon>
        <taxon>Alphaproteobacteria</taxon>
        <taxon>Hyphomicrobiales</taxon>
        <taxon>Rhizobiaceae</taxon>
        <taxon>Rhizobium/Agrobacterium group</taxon>
        <taxon>Rhizobium</taxon>
    </lineage>
</organism>
<dbReference type="Proteomes" id="UP000315434">
    <property type="component" value="Unassembled WGS sequence"/>
</dbReference>
<name>A0A546XEQ8_RHIRH</name>
<dbReference type="OrthoDB" id="8304243at2"/>
<protein>
    <submittedName>
        <fullName evidence="1">Uncharacterized protein</fullName>
    </submittedName>
</protein>
<dbReference type="RefSeq" id="WP_142842054.1">
    <property type="nucleotide sequence ID" value="NZ_SGNY01000005.1"/>
</dbReference>
<accession>A0A546XEQ8</accession>
<proteinExistence type="predicted"/>